<keyword evidence="2" id="KW-1185">Reference proteome</keyword>
<reference evidence="2" key="1">
    <citation type="journal article" date="2022" name="Mol. Ecol. Resour.">
        <title>The genomes of chicory, endive, great burdock and yacon provide insights into Asteraceae palaeo-polyploidization history and plant inulin production.</title>
        <authorList>
            <person name="Fan W."/>
            <person name="Wang S."/>
            <person name="Wang H."/>
            <person name="Wang A."/>
            <person name="Jiang F."/>
            <person name="Liu H."/>
            <person name="Zhao H."/>
            <person name="Xu D."/>
            <person name="Zhang Y."/>
        </authorList>
    </citation>
    <scope>NUCLEOTIDE SEQUENCE [LARGE SCALE GENOMIC DNA]</scope>
    <source>
        <strain evidence="2">cv. Niubang</strain>
    </source>
</reference>
<evidence type="ECO:0000313" key="2">
    <source>
        <dbReference type="Proteomes" id="UP001055879"/>
    </source>
</evidence>
<evidence type="ECO:0000313" key="1">
    <source>
        <dbReference type="EMBL" id="KAI3747820.1"/>
    </source>
</evidence>
<dbReference type="EMBL" id="CM042049">
    <property type="protein sequence ID" value="KAI3747820.1"/>
    <property type="molecule type" value="Genomic_DNA"/>
</dbReference>
<gene>
    <name evidence="1" type="ORF">L6452_10491</name>
</gene>
<comment type="caution">
    <text evidence="1">The sequence shown here is derived from an EMBL/GenBank/DDBJ whole genome shotgun (WGS) entry which is preliminary data.</text>
</comment>
<name>A0ACB9DN39_ARCLA</name>
<proteinExistence type="predicted"/>
<dbReference type="Proteomes" id="UP001055879">
    <property type="component" value="Linkage Group LG03"/>
</dbReference>
<sequence length="126" mass="14790">MNVDKLQPTQKAEGSCEKFRPLDLNLESKWILLIRRLLKIMVLWRLFQRHLSQFTSSTSLLLEPVMILKRTSIAPQQCGVHWPQIAHRELSYTHVMKDVIRNNQRLKQEKKGVARGYPVGCHFDRA</sequence>
<protein>
    <submittedName>
        <fullName evidence="1">Uncharacterized protein</fullName>
    </submittedName>
</protein>
<reference evidence="1 2" key="2">
    <citation type="journal article" date="2022" name="Mol. Ecol. Resour.">
        <title>The genomes of chicory, endive, great burdock and yacon provide insights into Asteraceae paleo-polyploidization history and plant inulin production.</title>
        <authorList>
            <person name="Fan W."/>
            <person name="Wang S."/>
            <person name="Wang H."/>
            <person name="Wang A."/>
            <person name="Jiang F."/>
            <person name="Liu H."/>
            <person name="Zhao H."/>
            <person name="Xu D."/>
            <person name="Zhang Y."/>
        </authorList>
    </citation>
    <scope>NUCLEOTIDE SEQUENCE [LARGE SCALE GENOMIC DNA]</scope>
    <source>
        <strain evidence="2">cv. Niubang</strain>
    </source>
</reference>
<organism evidence="1 2">
    <name type="scientific">Arctium lappa</name>
    <name type="common">Greater burdock</name>
    <name type="synonym">Lappa major</name>
    <dbReference type="NCBI Taxonomy" id="4217"/>
    <lineage>
        <taxon>Eukaryota</taxon>
        <taxon>Viridiplantae</taxon>
        <taxon>Streptophyta</taxon>
        <taxon>Embryophyta</taxon>
        <taxon>Tracheophyta</taxon>
        <taxon>Spermatophyta</taxon>
        <taxon>Magnoliopsida</taxon>
        <taxon>eudicotyledons</taxon>
        <taxon>Gunneridae</taxon>
        <taxon>Pentapetalae</taxon>
        <taxon>asterids</taxon>
        <taxon>campanulids</taxon>
        <taxon>Asterales</taxon>
        <taxon>Asteraceae</taxon>
        <taxon>Carduoideae</taxon>
        <taxon>Cardueae</taxon>
        <taxon>Arctiinae</taxon>
        <taxon>Arctium</taxon>
    </lineage>
</organism>
<accession>A0ACB9DN39</accession>